<comment type="catalytic activity">
    <reaction evidence="6 7">
        <text>Release of N-terminal amino acids, preferentially methionine, from peptides and arylamides.</text>
        <dbReference type="EC" id="3.4.11.18"/>
    </reaction>
</comment>
<dbReference type="EC" id="3.4.11.18" evidence="6 7"/>
<evidence type="ECO:0000256" key="6">
    <source>
        <dbReference type="HAMAP-Rule" id="MF_01974"/>
    </source>
</evidence>
<dbReference type="EMBL" id="MHQS01000008">
    <property type="protein sequence ID" value="OHA08994.1"/>
    <property type="molecule type" value="Genomic_DNA"/>
</dbReference>
<proteinExistence type="inferred from homology"/>
<dbReference type="GO" id="GO:0004239">
    <property type="term" value="F:initiator methionyl aminopeptidase activity"/>
    <property type="evidence" value="ECO:0007669"/>
    <property type="project" value="UniProtKB-UniRule"/>
</dbReference>
<dbReference type="Gene3D" id="3.90.230.10">
    <property type="entry name" value="Creatinase/methionine aminopeptidase superfamily"/>
    <property type="match status" value="1"/>
</dbReference>
<protein>
    <recommendedName>
        <fullName evidence="6 7">Methionine aminopeptidase</fullName>
        <shortName evidence="6">MAP</shortName>
        <shortName evidence="6">MetAP</shortName>
        <ecNumber evidence="6 7">3.4.11.18</ecNumber>
    </recommendedName>
    <alternativeName>
        <fullName evidence="6">Peptidase M</fullName>
    </alternativeName>
</protein>
<dbReference type="InterPro" id="IPR000994">
    <property type="entry name" value="Pept_M24"/>
</dbReference>
<feature type="binding site" evidence="6">
    <location>
        <position position="231"/>
    </location>
    <ligand>
        <name>a divalent metal cation</name>
        <dbReference type="ChEBI" id="CHEBI:60240"/>
        <label>2</label>
        <note>catalytic</note>
    </ligand>
</feature>
<accession>A0A1G2LBQ5</accession>
<dbReference type="AlphaFoldDB" id="A0A1G2LBQ5"/>
<comment type="function">
    <text evidence="1 6">Removes the N-terminal methionine from nascent proteins. The N-terminal methionine is often cleaved when the second residue in the primary sequence is small and uncharged (Met-Ala-, Cys, Gly, Pro, Ser, Thr, or Val). Requires deformylation of the N(alpha)-formylated initiator methionine before it can be hydrolyzed.</text>
</comment>
<dbReference type="STRING" id="1802280.A3B37_02965"/>
<dbReference type="GO" id="GO:0046872">
    <property type="term" value="F:metal ion binding"/>
    <property type="evidence" value="ECO:0007669"/>
    <property type="project" value="UniProtKB-UniRule"/>
</dbReference>
<dbReference type="GO" id="GO:0070006">
    <property type="term" value="F:metalloaminopeptidase activity"/>
    <property type="evidence" value="ECO:0007669"/>
    <property type="project" value="UniProtKB-UniRule"/>
</dbReference>
<feature type="binding site" evidence="6">
    <location>
        <position position="90"/>
    </location>
    <ligand>
        <name>a divalent metal cation</name>
        <dbReference type="ChEBI" id="CHEBI:60240"/>
        <label>1</label>
    </ligand>
</feature>
<dbReference type="PRINTS" id="PR00599">
    <property type="entry name" value="MAPEPTIDASE"/>
</dbReference>
<feature type="binding site" evidence="6">
    <location>
        <position position="72"/>
    </location>
    <ligand>
        <name>substrate</name>
    </ligand>
</feature>
<feature type="binding site" evidence="6">
    <location>
        <position position="200"/>
    </location>
    <ligand>
        <name>a divalent metal cation</name>
        <dbReference type="ChEBI" id="CHEBI:60240"/>
        <label>2</label>
        <note>catalytic</note>
    </ligand>
</feature>
<evidence type="ECO:0000313" key="9">
    <source>
        <dbReference type="EMBL" id="OHA08994.1"/>
    </source>
</evidence>
<comment type="cofactor">
    <cofactor evidence="6">
        <name>Co(2+)</name>
        <dbReference type="ChEBI" id="CHEBI:48828"/>
    </cofactor>
    <cofactor evidence="6">
        <name>Zn(2+)</name>
        <dbReference type="ChEBI" id="CHEBI:29105"/>
    </cofactor>
    <cofactor evidence="6">
        <name>Mn(2+)</name>
        <dbReference type="ChEBI" id="CHEBI:29035"/>
    </cofactor>
    <cofactor evidence="6">
        <name>Fe(2+)</name>
        <dbReference type="ChEBI" id="CHEBI:29033"/>
    </cofactor>
    <text evidence="6">Binds 2 divalent metal cations per subunit. Has a high-affinity and a low affinity metal-binding site. The true nature of the physiological cofactor is under debate. The enzyme is active with cobalt, zinc, manganese or divalent iron ions. Most likely, methionine aminopeptidases function as mononuclear Fe(2+)-metalloproteases under physiological conditions, and the catalytically relevant metal-binding site has been assigned to the histidine-containing high-affinity site.</text>
</comment>
<dbReference type="InterPro" id="IPR036005">
    <property type="entry name" value="Creatinase/aminopeptidase-like"/>
</dbReference>
<dbReference type="SUPFAM" id="SSF55920">
    <property type="entry name" value="Creatinase/aminopeptidase"/>
    <property type="match status" value="1"/>
</dbReference>
<dbReference type="PANTHER" id="PTHR43330:SF27">
    <property type="entry name" value="METHIONINE AMINOPEPTIDASE"/>
    <property type="match status" value="1"/>
</dbReference>
<dbReference type="PANTHER" id="PTHR43330">
    <property type="entry name" value="METHIONINE AMINOPEPTIDASE"/>
    <property type="match status" value="1"/>
</dbReference>
<keyword evidence="3 6" id="KW-0645">Protease</keyword>
<sequence>MLREGGRRLAAILREVQKAAAPGVSTAELDRLAGRLIADAGGAPVFKGYRSRAGERPYPASICTSVNDEVVHAIPHEDQLLRNGDILGIDIGMRYPAADGLVTDAAVTVPVGKVPPRAAKLIAAARRALEVGVAVLAPGIRLGDLGAAIQGEIERDGFGVVRELVGHGVGKRLHEDPYVPNYGRPGEGRAIPEGMVLAIEPMAVLGDPAVKLDADGWTWRTKDGSLAAHFEHTVIVTKERAEVLTRE</sequence>
<evidence type="ECO:0000256" key="1">
    <source>
        <dbReference type="ARBA" id="ARBA00002521"/>
    </source>
</evidence>
<dbReference type="Pfam" id="PF00557">
    <property type="entry name" value="Peptidase_M24"/>
    <property type="match status" value="1"/>
</dbReference>
<name>A0A1G2LBQ5_9BACT</name>
<evidence type="ECO:0000256" key="3">
    <source>
        <dbReference type="ARBA" id="ARBA00022670"/>
    </source>
</evidence>
<reference evidence="9 10" key="1">
    <citation type="journal article" date="2016" name="Nat. Commun.">
        <title>Thousands of microbial genomes shed light on interconnected biogeochemical processes in an aquifer system.</title>
        <authorList>
            <person name="Anantharaman K."/>
            <person name="Brown C.T."/>
            <person name="Hug L.A."/>
            <person name="Sharon I."/>
            <person name="Castelle C.J."/>
            <person name="Probst A.J."/>
            <person name="Thomas B.C."/>
            <person name="Singh A."/>
            <person name="Wilkins M.J."/>
            <person name="Karaoz U."/>
            <person name="Brodie E.L."/>
            <person name="Williams K.H."/>
            <person name="Hubbard S.S."/>
            <person name="Banfield J.F."/>
        </authorList>
    </citation>
    <scope>NUCLEOTIDE SEQUENCE [LARGE SCALE GENOMIC DNA]</scope>
</reference>
<dbReference type="Proteomes" id="UP000176705">
    <property type="component" value="Unassembled WGS sequence"/>
</dbReference>
<feature type="binding site" evidence="6">
    <location>
        <position position="104"/>
    </location>
    <ligand>
        <name>a divalent metal cation</name>
        <dbReference type="ChEBI" id="CHEBI:60240"/>
        <label>2</label>
        <note>catalytic</note>
    </ligand>
</feature>
<comment type="similarity">
    <text evidence="6">Belongs to the peptidase M24A family. Methionine aminopeptidase type 1 subfamily.</text>
</comment>
<feature type="binding site" evidence="6">
    <location>
        <position position="231"/>
    </location>
    <ligand>
        <name>a divalent metal cation</name>
        <dbReference type="ChEBI" id="CHEBI:60240"/>
        <label>1</label>
    </ligand>
</feature>
<feature type="binding site" evidence="6">
    <location>
        <position position="104"/>
    </location>
    <ligand>
        <name>a divalent metal cation</name>
        <dbReference type="ChEBI" id="CHEBI:60240"/>
        <label>1</label>
    </ligand>
</feature>
<feature type="domain" description="Peptidase M24" evidence="8">
    <location>
        <begin position="2"/>
        <end position="238"/>
    </location>
</feature>
<comment type="caution">
    <text evidence="9">The sequence shown here is derived from an EMBL/GenBank/DDBJ whole genome shotgun (WGS) entry which is preliminary data.</text>
</comment>
<keyword evidence="2 6" id="KW-0031">Aminopeptidase</keyword>
<evidence type="ECO:0000256" key="5">
    <source>
        <dbReference type="ARBA" id="ARBA00022801"/>
    </source>
</evidence>
<evidence type="ECO:0000256" key="2">
    <source>
        <dbReference type="ARBA" id="ARBA00022438"/>
    </source>
</evidence>
<feature type="binding site" evidence="6">
    <location>
        <position position="174"/>
    </location>
    <ligand>
        <name>substrate</name>
    </ligand>
</feature>
<evidence type="ECO:0000256" key="4">
    <source>
        <dbReference type="ARBA" id="ARBA00022723"/>
    </source>
</evidence>
<dbReference type="NCBIfam" id="TIGR00500">
    <property type="entry name" value="met_pdase_I"/>
    <property type="match status" value="1"/>
</dbReference>
<keyword evidence="5 6" id="KW-0378">Hydrolase</keyword>
<dbReference type="GO" id="GO:0005829">
    <property type="term" value="C:cytosol"/>
    <property type="evidence" value="ECO:0007669"/>
    <property type="project" value="TreeGrafter"/>
</dbReference>
<comment type="subunit">
    <text evidence="6">Monomer.</text>
</comment>
<evidence type="ECO:0000259" key="8">
    <source>
        <dbReference type="Pfam" id="PF00557"/>
    </source>
</evidence>
<dbReference type="HAMAP" id="MF_01974">
    <property type="entry name" value="MetAP_1"/>
    <property type="match status" value="1"/>
</dbReference>
<keyword evidence="4 6" id="KW-0479">Metal-binding</keyword>
<dbReference type="GO" id="GO:0006508">
    <property type="term" value="P:proteolysis"/>
    <property type="evidence" value="ECO:0007669"/>
    <property type="project" value="UniProtKB-KW"/>
</dbReference>
<dbReference type="InterPro" id="IPR002467">
    <property type="entry name" value="Pept_M24A_MAP1"/>
</dbReference>
<feature type="binding site" evidence="6">
    <location>
        <position position="167"/>
    </location>
    <ligand>
        <name>a divalent metal cation</name>
        <dbReference type="ChEBI" id="CHEBI:60240"/>
        <label>2</label>
        <note>catalytic</note>
    </ligand>
</feature>
<organism evidence="9 10">
    <name type="scientific">Candidatus Sungbacteria bacterium RIFCSPLOWO2_01_FULL_59_16</name>
    <dbReference type="NCBI Taxonomy" id="1802280"/>
    <lineage>
        <taxon>Bacteria</taxon>
        <taxon>Candidatus Sungiibacteriota</taxon>
    </lineage>
</organism>
<evidence type="ECO:0000313" key="10">
    <source>
        <dbReference type="Proteomes" id="UP000176705"/>
    </source>
</evidence>
<dbReference type="CDD" id="cd01086">
    <property type="entry name" value="MetAP1"/>
    <property type="match status" value="1"/>
</dbReference>
<dbReference type="InterPro" id="IPR001714">
    <property type="entry name" value="Pept_M24_MAP"/>
</dbReference>
<evidence type="ECO:0000256" key="7">
    <source>
        <dbReference type="RuleBase" id="RU003653"/>
    </source>
</evidence>
<gene>
    <name evidence="6" type="primary">map</name>
    <name evidence="9" type="ORF">A3B37_02965</name>
</gene>